<accession>A0A645HZF9</accession>
<name>A0A645HZF9_9ZZZZ</name>
<dbReference type="AlphaFoldDB" id="A0A645HZF9"/>
<sequence>MGNINYSHPYSKIFSLNYIPTINILKNGQLVYAVTDTIAKYLKTPLLGPTKLEDAFLAGFKK</sequence>
<evidence type="ECO:0000313" key="1">
    <source>
        <dbReference type="EMBL" id="MPN43872.1"/>
    </source>
</evidence>
<organism evidence="1">
    <name type="scientific">bioreactor metagenome</name>
    <dbReference type="NCBI Taxonomy" id="1076179"/>
    <lineage>
        <taxon>unclassified sequences</taxon>
        <taxon>metagenomes</taxon>
        <taxon>ecological metagenomes</taxon>
    </lineage>
</organism>
<dbReference type="EMBL" id="VSSQ01102561">
    <property type="protein sequence ID" value="MPN43872.1"/>
    <property type="molecule type" value="Genomic_DNA"/>
</dbReference>
<gene>
    <name evidence="1" type="ORF">SDC9_191433</name>
</gene>
<reference evidence="1" key="1">
    <citation type="submission" date="2019-08" db="EMBL/GenBank/DDBJ databases">
        <authorList>
            <person name="Kucharzyk K."/>
            <person name="Murdoch R.W."/>
            <person name="Higgins S."/>
            <person name="Loffler F."/>
        </authorList>
    </citation>
    <scope>NUCLEOTIDE SEQUENCE</scope>
</reference>
<proteinExistence type="predicted"/>
<protein>
    <submittedName>
        <fullName evidence="1">Uncharacterized protein</fullName>
    </submittedName>
</protein>
<comment type="caution">
    <text evidence="1">The sequence shown here is derived from an EMBL/GenBank/DDBJ whole genome shotgun (WGS) entry which is preliminary data.</text>
</comment>